<evidence type="ECO:0000256" key="21">
    <source>
        <dbReference type="PROSITE-ProRule" id="PRU10141"/>
    </source>
</evidence>
<dbReference type="GO" id="GO:0005524">
    <property type="term" value="F:ATP binding"/>
    <property type="evidence" value="ECO:0007669"/>
    <property type="project" value="UniProtKB-UniRule"/>
</dbReference>
<evidence type="ECO:0000256" key="18">
    <source>
        <dbReference type="ARBA" id="ARBA00023242"/>
    </source>
</evidence>
<evidence type="ECO:0000256" key="23">
    <source>
        <dbReference type="SAM" id="Phobius"/>
    </source>
</evidence>
<dbReference type="FunFam" id="3.30.200.20:FF:000385">
    <property type="entry name" value="Non-specific serine/threonine protein kinase"/>
    <property type="match status" value="1"/>
</dbReference>
<keyword evidence="7" id="KW-0813">Transport</keyword>
<keyword evidence="12 23" id="KW-0812">Transmembrane</keyword>
<evidence type="ECO:0000256" key="1">
    <source>
        <dbReference type="ARBA" id="ARBA00004123"/>
    </source>
</evidence>
<dbReference type="InterPro" id="IPR000719">
    <property type="entry name" value="Prot_kinase_dom"/>
</dbReference>
<dbReference type="GO" id="GO:0071470">
    <property type="term" value="P:cellular response to osmotic stress"/>
    <property type="evidence" value="ECO:0007669"/>
    <property type="project" value="UniProtKB-ARBA"/>
</dbReference>
<dbReference type="SUPFAM" id="SSF103473">
    <property type="entry name" value="MFS general substrate transporter"/>
    <property type="match status" value="1"/>
</dbReference>
<organism evidence="27 28">
    <name type="scientific">Scytalidium lignicola</name>
    <name type="common">Hyphomycete</name>
    <dbReference type="NCBI Taxonomy" id="5539"/>
    <lineage>
        <taxon>Eukaryota</taxon>
        <taxon>Fungi</taxon>
        <taxon>Dikarya</taxon>
        <taxon>Ascomycota</taxon>
        <taxon>Pezizomycotina</taxon>
        <taxon>Leotiomycetes</taxon>
        <taxon>Leotiomycetes incertae sedis</taxon>
        <taxon>Scytalidium</taxon>
    </lineage>
</organism>
<dbReference type="GO" id="GO:0016020">
    <property type="term" value="C:membrane"/>
    <property type="evidence" value="ECO:0007669"/>
    <property type="project" value="UniProtKB-SubCell"/>
</dbReference>
<dbReference type="AlphaFoldDB" id="A0A3E2HH88"/>
<evidence type="ECO:0000256" key="12">
    <source>
        <dbReference type="ARBA" id="ARBA00022692"/>
    </source>
</evidence>
<evidence type="ECO:0000256" key="22">
    <source>
        <dbReference type="SAM" id="MobiDB-lite"/>
    </source>
</evidence>
<feature type="compositionally biased region" description="Polar residues" evidence="22">
    <location>
        <begin position="453"/>
        <end position="500"/>
    </location>
</feature>
<dbReference type="GO" id="GO:0005737">
    <property type="term" value="C:cytoplasm"/>
    <property type="evidence" value="ECO:0007669"/>
    <property type="project" value="UniProtKB-SubCell"/>
</dbReference>
<keyword evidence="11" id="KW-0808">Transferase</keyword>
<dbReference type="GO" id="GO:0106310">
    <property type="term" value="F:protein serine kinase activity"/>
    <property type="evidence" value="ECO:0007669"/>
    <property type="project" value="RHEA"/>
</dbReference>
<sequence>MEEIKSTGRRLTKKPPPGSSVALASNNLTVDIRNSDNRSLRSQRSSGSLQRAPSAPYPRSNNIFSTSRKRTSHNAADYTSSSSSLDRQASSPSDYIASPGGSGNRSSYPTGALLNEKTPEEFVGAPFDGSSILNHLDSTKASGYQNSLRRPPPPPLSHTSPDIRLMGPPLRQSASFSAVDKMNEKTPPRVSETQHISPKRYSDESKDLKAGAVRKKSGFSGFMSSIGVGSPRGVKISAPENPVHVTHVGYDNETGQFTGLPKEWQRMINDSGITKKEQEQHPQTIVDIVGFYKENADKAGDEVWDKFDHAKVPDLSLGPTTPAPLSPSLANAVNYASMTPVISPPGSPRFPANHETSFENPRSPPPVPKPNSQGAGLPIQPKDPSALVPTRPAPRPPVAFQGPTRAAPPPPLMAKDSGISMPRQSDDLPALAYVPPQPETSPMLPEEHRSRSNSRANGTSPYTPTAQTPTSQNVYQQHLIQQQESAMRQAQEQISGQLARSLSKKLPQQPSPQVAQAPSQRPPEINGIPHPTQQARAVPGARPRHRVRQSAGIDVVARLKQICTEGDPRDMYRSLTKIGQGASGGVYTGYEQGTNRLVAIKQMNLEQQPKKDLIINEILVMKDSSHPNIVNFIDSFLVTGELWVIMEFMEGGSLTDVVTFNIMTEGQIAAVCRETLKGLQHLHSKGVIHRDIKSDNILLSMDGNIKLTDFGFCAQINEAHNKRTTMVGTPYWMAPEVVTRKEYGRKVDIWSLGIMAIEMIEGEPPYLTESPLRALYLIATNGTPTIKDEHTLSPVFKDFLYFALKVDPEKRASAHDLLRHDFMKQCADLIQLAPLLYIAEISPARARGRMIGLDNMSITGGQLISYGIGAALANVNHGWRAMVALGAVPAIILCCLLPLCPESPRQLIYHDKPEEAAIVIKRIFPQGTEEQVQQKVLHITGHVRAARSLRVEKGRKWMLKQLYVVPGNLRALISACGLMAASQLTGFNSLMYYSSTLFALIGFNDPVAVGTIIAATNFLFTIVEFALVDRAGRRRILLCTIWGMALFLALAAVAFHWIPINHDLSLATNKVNWAAYVVLVCMILFVAFYSSGIGNMAWLSSEFFPMEIRAYGTMMLTCSCWGANIIVASTFLTQMENTTPSGTFGFYAAICFFSWIAVYFCYPEVKGMTLEDIREVFKHGFGVKYARELQKKKSLERKMRSGRAIV</sequence>
<dbReference type="STRING" id="5539.A0A3E2HH88"/>
<dbReference type="OrthoDB" id="248923at2759"/>
<proteinExistence type="inferred from homology"/>
<evidence type="ECO:0000256" key="9">
    <source>
        <dbReference type="ARBA" id="ARBA00022507"/>
    </source>
</evidence>
<evidence type="ECO:0000256" key="14">
    <source>
        <dbReference type="ARBA" id="ARBA00022777"/>
    </source>
</evidence>
<dbReference type="EC" id="2.7.11.1" evidence="6"/>
<evidence type="ECO:0000313" key="27">
    <source>
        <dbReference type="EMBL" id="RFU32788.1"/>
    </source>
</evidence>
<feature type="transmembrane region" description="Helical" evidence="23">
    <location>
        <begin position="962"/>
        <end position="987"/>
    </location>
</feature>
<dbReference type="InterPro" id="IPR005828">
    <property type="entry name" value="MFS_sugar_transport-like"/>
</dbReference>
<evidence type="ECO:0000256" key="17">
    <source>
        <dbReference type="ARBA" id="ARBA00023136"/>
    </source>
</evidence>
<keyword evidence="8" id="KW-0963">Cytoplasm</keyword>
<keyword evidence="28" id="KW-1185">Reference proteome</keyword>
<dbReference type="PROSITE" id="PS50108">
    <property type="entry name" value="CRIB"/>
    <property type="match status" value="1"/>
</dbReference>
<keyword evidence="14" id="KW-0418">Kinase</keyword>
<evidence type="ECO:0000256" key="2">
    <source>
        <dbReference type="ARBA" id="ARBA00004141"/>
    </source>
</evidence>
<dbReference type="Pfam" id="PF00083">
    <property type="entry name" value="Sugar_tr"/>
    <property type="match status" value="1"/>
</dbReference>
<evidence type="ECO:0000256" key="5">
    <source>
        <dbReference type="ARBA" id="ARBA00010992"/>
    </source>
</evidence>
<dbReference type="InterPro" id="IPR003663">
    <property type="entry name" value="Sugar/inositol_transpt"/>
</dbReference>
<evidence type="ECO:0000256" key="13">
    <source>
        <dbReference type="ARBA" id="ARBA00022741"/>
    </source>
</evidence>
<feature type="transmembrane region" description="Helical" evidence="23">
    <location>
        <begin position="879"/>
        <end position="900"/>
    </location>
</feature>
<dbReference type="GO" id="GO:0001402">
    <property type="term" value="P:signal transduction involved in filamentous growth"/>
    <property type="evidence" value="ECO:0007669"/>
    <property type="project" value="UniProtKB-ARBA"/>
</dbReference>
<dbReference type="SMART" id="SM00220">
    <property type="entry name" value="S_TKc"/>
    <property type="match status" value="1"/>
</dbReference>
<feature type="compositionally biased region" description="Low complexity" evidence="22">
    <location>
        <begin position="40"/>
        <end position="51"/>
    </location>
</feature>
<keyword evidence="18" id="KW-0539">Nucleus</keyword>
<dbReference type="FunFam" id="1.10.510.10:FF:000011">
    <property type="entry name" value="Non-specific serine/threonine protein kinase"/>
    <property type="match status" value="1"/>
</dbReference>
<comment type="catalytic activity">
    <reaction evidence="20">
        <text>L-seryl-[protein] + ATP = O-phospho-L-seryl-[protein] + ADP + H(+)</text>
        <dbReference type="Rhea" id="RHEA:17989"/>
        <dbReference type="Rhea" id="RHEA-COMP:9863"/>
        <dbReference type="Rhea" id="RHEA-COMP:11604"/>
        <dbReference type="ChEBI" id="CHEBI:15378"/>
        <dbReference type="ChEBI" id="CHEBI:29999"/>
        <dbReference type="ChEBI" id="CHEBI:30616"/>
        <dbReference type="ChEBI" id="CHEBI:83421"/>
        <dbReference type="ChEBI" id="CHEBI:456216"/>
        <dbReference type="EC" id="2.7.11.1"/>
    </reaction>
</comment>
<feature type="region of interest" description="Disordered" evidence="22">
    <location>
        <begin position="344"/>
        <end position="549"/>
    </location>
</feature>
<dbReference type="PROSITE" id="PS50850">
    <property type="entry name" value="MFS"/>
    <property type="match status" value="1"/>
</dbReference>
<evidence type="ECO:0000256" key="10">
    <source>
        <dbReference type="ARBA" id="ARBA00022527"/>
    </source>
</evidence>
<dbReference type="SMART" id="SM00285">
    <property type="entry name" value="PBD"/>
    <property type="match status" value="1"/>
</dbReference>
<feature type="domain" description="CRIB" evidence="25">
    <location>
        <begin position="236"/>
        <end position="249"/>
    </location>
</feature>
<keyword evidence="9" id="KW-0589">Pheromone response</keyword>
<dbReference type="Gene3D" id="1.20.1250.20">
    <property type="entry name" value="MFS general substrate transporter like domains"/>
    <property type="match status" value="1"/>
</dbReference>
<dbReference type="Gene3D" id="1.10.510.10">
    <property type="entry name" value="Transferase(Phosphotransferase) domain 1"/>
    <property type="match status" value="1"/>
</dbReference>
<dbReference type="InterPro" id="IPR033923">
    <property type="entry name" value="PAK_BD"/>
</dbReference>
<dbReference type="PROSITE" id="PS00107">
    <property type="entry name" value="PROTEIN_KINASE_ATP"/>
    <property type="match status" value="1"/>
</dbReference>
<dbReference type="InterPro" id="IPR017441">
    <property type="entry name" value="Protein_kinase_ATP_BS"/>
</dbReference>
<evidence type="ECO:0000256" key="8">
    <source>
        <dbReference type="ARBA" id="ARBA00022490"/>
    </source>
</evidence>
<dbReference type="InterPro" id="IPR008271">
    <property type="entry name" value="Ser/Thr_kinase_AS"/>
</dbReference>
<feature type="transmembrane region" description="Helical" evidence="23">
    <location>
        <begin position="1035"/>
        <end position="1058"/>
    </location>
</feature>
<dbReference type="GO" id="GO:0019236">
    <property type="term" value="P:response to pheromone"/>
    <property type="evidence" value="ECO:0007669"/>
    <property type="project" value="UniProtKB-KW"/>
</dbReference>
<accession>A0A3E2HH88</accession>
<dbReference type="PANTHER" id="PTHR45832:SF22">
    <property type="entry name" value="SERINE_THREONINE-PROTEIN KINASE SAMKA-RELATED"/>
    <property type="match status" value="1"/>
</dbReference>
<dbReference type="GO" id="GO:0022857">
    <property type="term" value="F:transmembrane transporter activity"/>
    <property type="evidence" value="ECO:0007669"/>
    <property type="project" value="InterPro"/>
</dbReference>
<dbReference type="FunFam" id="3.90.810.10:FF:000007">
    <property type="entry name" value="Non-specific serine/threonine protein kinase"/>
    <property type="match status" value="1"/>
</dbReference>
<feature type="transmembrane region" description="Helical" evidence="23">
    <location>
        <begin position="1144"/>
        <end position="1162"/>
    </location>
</feature>
<evidence type="ECO:0000256" key="7">
    <source>
        <dbReference type="ARBA" id="ARBA00022448"/>
    </source>
</evidence>
<dbReference type="Pfam" id="PF00069">
    <property type="entry name" value="Pkinase"/>
    <property type="match status" value="1"/>
</dbReference>
<evidence type="ECO:0000256" key="4">
    <source>
        <dbReference type="ARBA" id="ARBA00008874"/>
    </source>
</evidence>
<dbReference type="PROSITE" id="PS50011">
    <property type="entry name" value="PROTEIN_KINASE_DOM"/>
    <property type="match status" value="1"/>
</dbReference>
<comment type="similarity">
    <text evidence="5">Belongs to the major facilitator superfamily. Sugar transporter (TC 2.A.1.1) family.</text>
</comment>
<evidence type="ECO:0000313" key="28">
    <source>
        <dbReference type="Proteomes" id="UP000258309"/>
    </source>
</evidence>
<dbReference type="OMA" id="SETQHIS"/>
<evidence type="ECO:0000259" key="26">
    <source>
        <dbReference type="PROSITE" id="PS50850"/>
    </source>
</evidence>
<dbReference type="Gene3D" id="3.30.200.20">
    <property type="entry name" value="Phosphorylase Kinase, domain 1"/>
    <property type="match status" value="1"/>
</dbReference>
<name>A0A3E2HH88_SCYLI</name>
<feature type="domain" description="Protein kinase" evidence="24">
    <location>
        <begin position="572"/>
        <end position="823"/>
    </location>
</feature>
<feature type="binding site" evidence="21">
    <location>
        <position position="601"/>
    </location>
    <ligand>
        <name>ATP</name>
        <dbReference type="ChEBI" id="CHEBI:30616"/>
    </ligand>
</feature>
<keyword evidence="13 21" id="KW-0547">Nucleotide-binding</keyword>
<comment type="caution">
    <text evidence="27">The sequence shown here is derived from an EMBL/GenBank/DDBJ whole genome shotgun (WGS) entry which is preliminary data.</text>
</comment>
<dbReference type="Proteomes" id="UP000258309">
    <property type="component" value="Unassembled WGS sequence"/>
</dbReference>
<evidence type="ECO:0000256" key="20">
    <source>
        <dbReference type="ARBA" id="ARBA00048679"/>
    </source>
</evidence>
<evidence type="ECO:0000256" key="3">
    <source>
        <dbReference type="ARBA" id="ARBA00004496"/>
    </source>
</evidence>
<dbReference type="CDD" id="cd06614">
    <property type="entry name" value="STKc_PAK"/>
    <property type="match status" value="1"/>
</dbReference>
<feature type="transmembrane region" description="Helical" evidence="23">
    <location>
        <begin position="1110"/>
        <end position="1132"/>
    </location>
</feature>
<evidence type="ECO:0000259" key="25">
    <source>
        <dbReference type="PROSITE" id="PS50108"/>
    </source>
</evidence>
<reference evidence="27 28" key="1">
    <citation type="submission" date="2018-05" db="EMBL/GenBank/DDBJ databases">
        <title>Draft genome sequence of Scytalidium lignicola DSM 105466, a ubiquitous saprotrophic fungus.</title>
        <authorList>
            <person name="Buettner E."/>
            <person name="Gebauer A.M."/>
            <person name="Hofrichter M."/>
            <person name="Liers C."/>
            <person name="Kellner H."/>
        </authorList>
    </citation>
    <scope>NUCLEOTIDE SEQUENCE [LARGE SCALE GENOMIC DNA]</scope>
    <source>
        <strain evidence="27 28">DSM 105466</strain>
    </source>
</reference>
<gene>
    <name evidence="27" type="ORF">B7463_g3551</name>
</gene>
<dbReference type="PRINTS" id="PR00171">
    <property type="entry name" value="SUGRTRNSPORT"/>
</dbReference>
<dbReference type="PANTHER" id="PTHR45832">
    <property type="entry name" value="SERINE/THREONINE-PROTEIN KINASE SAMKA-RELATED-RELATED"/>
    <property type="match status" value="1"/>
</dbReference>
<dbReference type="InterPro" id="IPR036259">
    <property type="entry name" value="MFS_trans_sf"/>
</dbReference>
<dbReference type="Pfam" id="PF00786">
    <property type="entry name" value="PBD"/>
    <property type="match status" value="1"/>
</dbReference>
<feature type="domain" description="Major facilitator superfamily (MFS) profile" evidence="26">
    <location>
        <begin position="695"/>
        <end position="1166"/>
    </location>
</feature>
<dbReference type="CDD" id="cd01093">
    <property type="entry name" value="CRIB_PAK_like"/>
    <property type="match status" value="1"/>
</dbReference>
<dbReference type="EMBL" id="NCSJ02000048">
    <property type="protein sequence ID" value="RFU32788.1"/>
    <property type="molecule type" value="Genomic_DNA"/>
</dbReference>
<comment type="subcellular location">
    <subcellularLocation>
        <location evidence="3">Cytoplasm</location>
    </subcellularLocation>
    <subcellularLocation>
        <location evidence="2">Membrane</location>
        <topology evidence="2">Multi-pass membrane protein</topology>
    </subcellularLocation>
    <subcellularLocation>
        <location evidence="1">Nucleus</location>
    </subcellularLocation>
</comment>
<dbReference type="InterPro" id="IPR020846">
    <property type="entry name" value="MFS_dom"/>
</dbReference>
<evidence type="ECO:0000259" key="24">
    <source>
        <dbReference type="PROSITE" id="PS50011"/>
    </source>
</evidence>
<dbReference type="GO" id="GO:0005634">
    <property type="term" value="C:nucleus"/>
    <property type="evidence" value="ECO:0007669"/>
    <property type="project" value="UniProtKB-SubCell"/>
</dbReference>
<evidence type="ECO:0000256" key="16">
    <source>
        <dbReference type="ARBA" id="ARBA00022989"/>
    </source>
</evidence>
<feature type="region of interest" description="Disordered" evidence="22">
    <location>
        <begin position="1"/>
        <end position="112"/>
    </location>
</feature>
<protein>
    <recommendedName>
        <fullName evidence="6">non-specific serine/threonine protein kinase</fullName>
        <ecNumber evidence="6">2.7.11.1</ecNumber>
    </recommendedName>
</protein>
<feature type="compositionally biased region" description="Basic and acidic residues" evidence="22">
    <location>
        <begin position="200"/>
        <end position="209"/>
    </location>
</feature>
<feature type="non-terminal residue" evidence="27">
    <location>
        <position position="1"/>
    </location>
</feature>
<dbReference type="PROSITE" id="PS00108">
    <property type="entry name" value="PROTEIN_KINASE_ST"/>
    <property type="match status" value="1"/>
</dbReference>
<dbReference type="InterPro" id="IPR051931">
    <property type="entry name" value="PAK3-like"/>
</dbReference>
<dbReference type="InterPro" id="IPR036936">
    <property type="entry name" value="CRIB_dom_sf"/>
</dbReference>
<dbReference type="GO" id="GO:0008349">
    <property type="term" value="F:MAP kinase kinase kinase kinase activity"/>
    <property type="evidence" value="ECO:0007669"/>
    <property type="project" value="UniProtKB-ARBA"/>
</dbReference>
<feature type="compositionally biased region" description="Low complexity" evidence="22">
    <location>
        <begin position="507"/>
        <end position="523"/>
    </location>
</feature>
<evidence type="ECO:0000256" key="11">
    <source>
        <dbReference type="ARBA" id="ARBA00022679"/>
    </source>
</evidence>
<dbReference type="InterPro" id="IPR011009">
    <property type="entry name" value="Kinase-like_dom_sf"/>
</dbReference>
<evidence type="ECO:0000256" key="19">
    <source>
        <dbReference type="ARBA" id="ARBA00047899"/>
    </source>
</evidence>
<dbReference type="Gene3D" id="3.90.810.10">
    <property type="entry name" value="CRIB domain"/>
    <property type="match status" value="1"/>
</dbReference>
<feature type="non-terminal residue" evidence="27">
    <location>
        <position position="1206"/>
    </location>
</feature>
<feature type="transmembrane region" description="Helical" evidence="23">
    <location>
        <begin position="1007"/>
        <end position="1028"/>
    </location>
</feature>
<dbReference type="SUPFAM" id="SSF56112">
    <property type="entry name" value="Protein kinase-like (PK-like)"/>
    <property type="match status" value="1"/>
</dbReference>
<keyword evidence="16 23" id="KW-1133">Transmembrane helix</keyword>
<comment type="similarity">
    <text evidence="4">Belongs to the protein kinase superfamily. STE Ser/Thr protein kinase family. STE20 subfamily.</text>
</comment>
<dbReference type="NCBIfam" id="TIGR00879">
    <property type="entry name" value="SP"/>
    <property type="match status" value="1"/>
</dbReference>
<feature type="transmembrane region" description="Helical" evidence="23">
    <location>
        <begin position="1073"/>
        <end position="1098"/>
    </location>
</feature>
<keyword evidence="17 23" id="KW-0472">Membrane</keyword>
<feature type="compositionally biased region" description="Low complexity" evidence="22">
    <location>
        <begin position="80"/>
        <end position="93"/>
    </location>
</feature>
<dbReference type="InterPro" id="IPR000095">
    <property type="entry name" value="CRIB_dom"/>
</dbReference>
<keyword evidence="15 21" id="KW-0067">ATP-binding</keyword>
<keyword evidence="10" id="KW-0723">Serine/threonine-protein kinase</keyword>
<comment type="catalytic activity">
    <reaction evidence="19">
        <text>L-threonyl-[protein] + ATP = O-phospho-L-threonyl-[protein] + ADP + H(+)</text>
        <dbReference type="Rhea" id="RHEA:46608"/>
        <dbReference type="Rhea" id="RHEA-COMP:11060"/>
        <dbReference type="Rhea" id="RHEA-COMP:11605"/>
        <dbReference type="ChEBI" id="CHEBI:15378"/>
        <dbReference type="ChEBI" id="CHEBI:30013"/>
        <dbReference type="ChEBI" id="CHEBI:30616"/>
        <dbReference type="ChEBI" id="CHEBI:61977"/>
        <dbReference type="ChEBI" id="CHEBI:456216"/>
        <dbReference type="EC" id="2.7.11.1"/>
    </reaction>
</comment>
<evidence type="ECO:0000256" key="6">
    <source>
        <dbReference type="ARBA" id="ARBA00012513"/>
    </source>
</evidence>
<evidence type="ECO:0000256" key="15">
    <source>
        <dbReference type="ARBA" id="ARBA00022840"/>
    </source>
</evidence>
<feature type="region of interest" description="Disordered" evidence="22">
    <location>
        <begin position="142"/>
        <end position="209"/>
    </location>
</feature>